<organism evidence="1 2">
    <name type="scientific">Trametes coccinea (strain BRFM310)</name>
    <name type="common">Pycnoporus coccineus</name>
    <dbReference type="NCBI Taxonomy" id="1353009"/>
    <lineage>
        <taxon>Eukaryota</taxon>
        <taxon>Fungi</taxon>
        <taxon>Dikarya</taxon>
        <taxon>Basidiomycota</taxon>
        <taxon>Agaricomycotina</taxon>
        <taxon>Agaricomycetes</taxon>
        <taxon>Polyporales</taxon>
        <taxon>Polyporaceae</taxon>
        <taxon>Trametes</taxon>
    </lineage>
</organism>
<evidence type="ECO:0008006" key="3">
    <source>
        <dbReference type="Google" id="ProtNLM"/>
    </source>
</evidence>
<sequence>MSGAPVDPSGFPQLSNDRRALPSASTLSALSNSDILDAIFVYFDYAPFHGIEETPNTVAIHIVRNYRHDATRIKTLAHSARTCKAFREPALRVLWRQLHDVFPLLRLLPSLYQKANVPSGRRYGPNTLDIYHLPDEVPQSECYRLLQYAPYVRRLYALSLDIRLSKHAEITEEGWMSVIRALGDQPLFPNLQTLYWLLERPTAEMPQIKALLSPSIKVLKLSCHVELETEQRPVEIQEAWKPHLQQLIEALPERVPELVDLAFYTKDLDARLVLDPLSLSYPASLRTLALSSSPQRTRISFGPRSLLPLMRFATIQSLRLALPIADVAIDDRMPEIRLDNLTELCIVYHRGYRCALDAISSSNLRELKVSDVQCFIPSSFQSTCATWVRSFPQLESINCELASVHVGRVASRWPVSTLFQPLLALPRMRKVCITFTSWIPIEITDHDLITFAQAWPSIEQLHLAPTAVDLSRLQTGLPSLIALATHCPHLSDLRMVQLVIREDDIANLPPEPPNPLHALRTVKLNFGMKPATYRLIRDTIFPNLDQKPDARDGLYRD</sequence>
<dbReference type="EMBL" id="KZ084093">
    <property type="protein sequence ID" value="OSD05253.1"/>
    <property type="molecule type" value="Genomic_DNA"/>
</dbReference>
<dbReference type="Gene3D" id="3.80.10.10">
    <property type="entry name" value="Ribonuclease Inhibitor"/>
    <property type="match status" value="1"/>
</dbReference>
<dbReference type="InterPro" id="IPR032675">
    <property type="entry name" value="LRR_dom_sf"/>
</dbReference>
<accession>A0A1Y2IX68</accession>
<proteinExistence type="predicted"/>
<dbReference type="STRING" id="1353009.A0A1Y2IX68"/>
<dbReference type="SUPFAM" id="SSF52047">
    <property type="entry name" value="RNI-like"/>
    <property type="match status" value="1"/>
</dbReference>
<evidence type="ECO:0000313" key="1">
    <source>
        <dbReference type="EMBL" id="OSD05253.1"/>
    </source>
</evidence>
<reference evidence="1 2" key="1">
    <citation type="journal article" date="2015" name="Biotechnol. Biofuels">
        <title>Enhanced degradation of softwood versus hardwood by the white-rot fungus Pycnoporus coccineus.</title>
        <authorList>
            <person name="Couturier M."/>
            <person name="Navarro D."/>
            <person name="Chevret D."/>
            <person name="Henrissat B."/>
            <person name="Piumi F."/>
            <person name="Ruiz-Duenas F.J."/>
            <person name="Martinez A.T."/>
            <person name="Grigoriev I.V."/>
            <person name="Riley R."/>
            <person name="Lipzen A."/>
            <person name="Berrin J.G."/>
            <person name="Master E.R."/>
            <person name="Rosso M.N."/>
        </authorList>
    </citation>
    <scope>NUCLEOTIDE SEQUENCE [LARGE SCALE GENOMIC DNA]</scope>
    <source>
        <strain evidence="1 2">BRFM310</strain>
    </source>
</reference>
<dbReference type="AlphaFoldDB" id="A0A1Y2IX68"/>
<gene>
    <name evidence="1" type="ORF">PYCCODRAFT_1475341</name>
</gene>
<keyword evidence="2" id="KW-1185">Reference proteome</keyword>
<protein>
    <recommendedName>
        <fullName evidence="3">F-box domain-containing protein</fullName>
    </recommendedName>
</protein>
<name>A0A1Y2IX68_TRAC3</name>
<evidence type="ECO:0000313" key="2">
    <source>
        <dbReference type="Proteomes" id="UP000193067"/>
    </source>
</evidence>
<dbReference type="OrthoDB" id="2751365at2759"/>
<dbReference type="Proteomes" id="UP000193067">
    <property type="component" value="Unassembled WGS sequence"/>
</dbReference>